<dbReference type="Proteomes" id="UP000016986">
    <property type="component" value="Unassembled WGS sequence"/>
</dbReference>
<gene>
    <name evidence="3" type="ORF">MBEHAL_1046</name>
</gene>
<dbReference type="AlphaFoldDB" id="U2YEN2"/>
<dbReference type="Pfam" id="PF00248">
    <property type="entry name" value="Aldo_ket_red"/>
    <property type="match status" value="1"/>
</dbReference>
<dbReference type="SUPFAM" id="SSF51430">
    <property type="entry name" value="NAD(P)-linked oxidoreductase"/>
    <property type="match status" value="1"/>
</dbReference>
<comment type="caution">
    <text evidence="3">The sequence shown here is derived from an EMBL/GenBank/DDBJ whole genome shotgun (WGS) entry which is preliminary data.</text>
</comment>
<evidence type="ECO:0000256" key="1">
    <source>
        <dbReference type="SAM" id="MobiDB-lite"/>
    </source>
</evidence>
<organism evidence="3 4">
    <name type="scientific">Halarchaeum acidiphilum MH1-52-1</name>
    <dbReference type="NCBI Taxonomy" id="1261545"/>
    <lineage>
        <taxon>Archaea</taxon>
        <taxon>Methanobacteriati</taxon>
        <taxon>Methanobacteriota</taxon>
        <taxon>Stenosarchaea group</taxon>
        <taxon>Halobacteria</taxon>
        <taxon>Halobacteriales</taxon>
        <taxon>Halobacteriaceae</taxon>
    </lineage>
</organism>
<dbReference type="InterPro" id="IPR023210">
    <property type="entry name" value="NADP_OxRdtase_dom"/>
</dbReference>
<evidence type="ECO:0000313" key="3">
    <source>
        <dbReference type="EMBL" id="GAD52286.1"/>
    </source>
</evidence>
<dbReference type="InterPro" id="IPR036812">
    <property type="entry name" value="NAD(P)_OxRdtase_dom_sf"/>
</dbReference>
<protein>
    <submittedName>
        <fullName evidence="3">Oxidoreductase</fullName>
    </submittedName>
</protein>
<sequence>MRLTGGDVIGRPPSEPNARDVRRRADELGVDFIDTADSYGPAVSERLIGETREAVETVAERHDATVYQVSLA</sequence>
<feature type="region of interest" description="Disordered" evidence="1">
    <location>
        <begin position="1"/>
        <end position="23"/>
    </location>
</feature>
<keyword evidence="4" id="KW-1185">Reference proteome</keyword>
<proteinExistence type="predicted"/>
<dbReference type="eggNOG" id="arCOG01619">
    <property type="taxonomic scope" value="Archaea"/>
</dbReference>
<feature type="domain" description="NADP-dependent oxidoreductase" evidence="2">
    <location>
        <begin position="5"/>
        <end position="54"/>
    </location>
</feature>
<dbReference type="Gene3D" id="3.20.20.100">
    <property type="entry name" value="NADP-dependent oxidoreductase domain"/>
    <property type="match status" value="1"/>
</dbReference>
<name>U2YEN2_9EURY</name>
<accession>U2YEN2</accession>
<evidence type="ECO:0000259" key="2">
    <source>
        <dbReference type="Pfam" id="PF00248"/>
    </source>
</evidence>
<dbReference type="EMBL" id="BATA01000019">
    <property type="protein sequence ID" value="GAD52286.1"/>
    <property type="molecule type" value="Genomic_DNA"/>
</dbReference>
<evidence type="ECO:0000313" key="4">
    <source>
        <dbReference type="Proteomes" id="UP000016986"/>
    </source>
</evidence>
<reference evidence="3 4" key="1">
    <citation type="submission" date="2013-09" db="EMBL/GenBank/DDBJ databases">
        <title>Whole genome sequencing of Halarchaeum acidiphilum strain MH1-52-1.</title>
        <authorList>
            <person name="Shimane Y."/>
            <person name="Minegishi H."/>
            <person name="Nishi S."/>
            <person name="Echigo A."/>
            <person name="Shuto A."/>
            <person name="Konishi M."/>
            <person name="Ito T."/>
            <person name="Ohkuma M."/>
            <person name="Ohta Y."/>
            <person name="Nagano Y."/>
            <person name="Tsubouchi T."/>
            <person name="Mori K."/>
            <person name="Usui K."/>
            <person name="Kamekura M."/>
            <person name="Usami R."/>
            <person name="Takaki Y."/>
            <person name="Hatada Y."/>
        </authorList>
    </citation>
    <scope>NUCLEOTIDE SEQUENCE [LARGE SCALE GENOMIC DNA]</scope>
    <source>
        <strain evidence="3 4">JCM 16109</strain>
    </source>
</reference>